<keyword evidence="3" id="KW-1003">Cell membrane</keyword>
<reference evidence="8 9" key="1">
    <citation type="submission" date="2016-10" db="EMBL/GenBank/DDBJ databases">
        <authorList>
            <person name="de Groot N.N."/>
        </authorList>
    </citation>
    <scope>NUCLEOTIDE SEQUENCE [LARGE SCALE GENOMIC DNA]</scope>
    <source>
        <strain evidence="8 9">DSM 11443</strain>
    </source>
</reference>
<dbReference type="GO" id="GO:0005886">
    <property type="term" value="C:plasma membrane"/>
    <property type="evidence" value="ECO:0007669"/>
    <property type="project" value="UniProtKB-SubCell"/>
</dbReference>
<dbReference type="Pfam" id="PF02028">
    <property type="entry name" value="BCCT"/>
    <property type="match status" value="2"/>
</dbReference>
<name>A0A1I1XT37_9RHOB</name>
<accession>A0A1I1XT37</accession>
<keyword evidence="6 7" id="KW-0472">Membrane</keyword>
<evidence type="ECO:0000256" key="4">
    <source>
        <dbReference type="ARBA" id="ARBA00022692"/>
    </source>
</evidence>
<dbReference type="STRING" id="74348.SAMN04488523_10511"/>
<sequence length="114" mass="12258">MTDQPLTTAAPSPGHIGLTVPKFTVFQRSWFIGYGPMMAIFFARVSRGRSSLPVRAFWGLAMGLMAINLISLGSGGIGKLQSFIVVTAVPVSLMLLPSLWDAPRIKLAKGRALK</sequence>
<protein>
    <submittedName>
        <fullName evidence="8">BCCT, betaine/carnitine/choline family transporter</fullName>
    </submittedName>
</protein>
<dbReference type="GO" id="GO:0022857">
    <property type="term" value="F:transmembrane transporter activity"/>
    <property type="evidence" value="ECO:0007669"/>
    <property type="project" value="InterPro"/>
</dbReference>
<dbReference type="InterPro" id="IPR000060">
    <property type="entry name" value="BCCT_transptr"/>
</dbReference>
<keyword evidence="2" id="KW-0813">Transport</keyword>
<proteinExistence type="predicted"/>
<dbReference type="Proteomes" id="UP000198977">
    <property type="component" value="Unassembled WGS sequence"/>
</dbReference>
<dbReference type="AlphaFoldDB" id="A0A1I1XT37"/>
<keyword evidence="5 7" id="KW-1133">Transmembrane helix</keyword>
<evidence type="ECO:0000256" key="1">
    <source>
        <dbReference type="ARBA" id="ARBA00004651"/>
    </source>
</evidence>
<organism evidence="8 9">
    <name type="scientific">Sulfitobacter brevis</name>
    <dbReference type="NCBI Taxonomy" id="74348"/>
    <lineage>
        <taxon>Bacteria</taxon>
        <taxon>Pseudomonadati</taxon>
        <taxon>Pseudomonadota</taxon>
        <taxon>Alphaproteobacteria</taxon>
        <taxon>Rhodobacterales</taxon>
        <taxon>Roseobacteraceae</taxon>
        <taxon>Sulfitobacter</taxon>
    </lineage>
</organism>
<evidence type="ECO:0000256" key="3">
    <source>
        <dbReference type="ARBA" id="ARBA00022475"/>
    </source>
</evidence>
<feature type="transmembrane region" description="Helical" evidence="7">
    <location>
        <begin position="28"/>
        <end position="45"/>
    </location>
</feature>
<evidence type="ECO:0000256" key="5">
    <source>
        <dbReference type="ARBA" id="ARBA00022989"/>
    </source>
</evidence>
<evidence type="ECO:0000256" key="7">
    <source>
        <dbReference type="SAM" id="Phobius"/>
    </source>
</evidence>
<feature type="transmembrane region" description="Helical" evidence="7">
    <location>
        <begin position="57"/>
        <end position="77"/>
    </location>
</feature>
<comment type="subcellular location">
    <subcellularLocation>
        <location evidence="1">Cell membrane</location>
        <topology evidence="1">Multi-pass membrane protein</topology>
    </subcellularLocation>
</comment>
<evidence type="ECO:0000313" key="8">
    <source>
        <dbReference type="EMBL" id="SFE10389.1"/>
    </source>
</evidence>
<dbReference type="EMBL" id="FOMW01000005">
    <property type="protein sequence ID" value="SFE10389.1"/>
    <property type="molecule type" value="Genomic_DNA"/>
</dbReference>
<gene>
    <name evidence="8" type="ORF">SAMN04488523_10511</name>
</gene>
<evidence type="ECO:0000313" key="9">
    <source>
        <dbReference type="Proteomes" id="UP000198977"/>
    </source>
</evidence>
<feature type="transmembrane region" description="Helical" evidence="7">
    <location>
        <begin position="83"/>
        <end position="102"/>
    </location>
</feature>
<keyword evidence="4 7" id="KW-0812">Transmembrane</keyword>
<keyword evidence="9" id="KW-1185">Reference proteome</keyword>
<evidence type="ECO:0000256" key="2">
    <source>
        <dbReference type="ARBA" id="ARBA00022448"/>
    </source>
</evidence>
<evidence type="ECO:0000256" key="6">
    <source>
        <dbReference type="ARBA" id="ARBA00023136"/>
    </source>
</evidence>